<dbReference type="InterPro" id="IPR001304">
    <property type="entry name" value="C-type_lectin-like"/>
</dbReference>
<dbReference type="InterPro" id="IPR024548">
    <property type="entry name" value="Cu2_monoox_C"/>
</dbReference>
<evidence type="ECO:0000259" key="13">
    <source>
        <dbReference type="PROSITE" id="PS50041"/>
    </source>
</evidence>
<evidence type="ECO:0000313" key="15">
    <source>
        <dbReference type="EMBL" id="EOB06394.1"/>
    </source>
</evidence>
<gene>
    <name evidence="15" type="ORF">Anapl_04043</name>
</gene>
<feature type="region of interest" description="Disordered" evidence="11">
    <location>
        <begin position="727"/>
        <end position="748"/>
    </location>
</feature>
<dbReference type="PROSITE" id="PS00085">
    <property type="entry name" value="CU2_MONOOXYGENASE_2"/>
    <property type="match status" value="1"/>
</dbReference>
<dbReference type="Gene3D" id="2.60.120.230">
    <property type="match status" value="1"/>
</dbReference>
<evidence type="ECO:0000256" key="6">
    <source>
        <dbReference type="ARBA" id="ARBA00023002"/>
    </source>
</evidence>
<keyword evidence="7" id="KW-0186">Copper</keyword>
<name>R0LL36_ANAPL</name>
<organism evidence="15 16">
    <name type="scientific">Anas platyrhynchos</name>
    <name type="common">Mallard</name>
    <name type="synonym">Anas boschas</name>
    <dbReference type="NCBI Taxonomy" id="8839"/>
    <lineage>
        <taxon>Eukaryota</taxon>
        <taxon>Metazoa</taxon>
        <taxon>Chordata</taxon>
        <taxon>Craniata</taxon>
        <taxon>Vertebrata</taxon>
        <taxon>Euteleostomi</taxon>
        <taxon>Archelosauria</taxon>
        <taxon>Archosauria</taxon>
        <taxon>Dinosauria</taxon>
        <taxon>Saurischia</taxon>
        <taxon>Theropoda</taxon>
        <taxon>Coelurosauria</taxon>
        <taxon>Aves</taxon>
        <taxon>Neognathae</taxon>
        <taxon>Galloanserae</taxon>
        <taxon>Anseriformes</taxon>
        <taxon>Anatidae</taxon>
        <taxon>Anatinae</taxon>
        <taxon>Anas</taxon>
    </lineage>
</organism>
<dbReference type="InterPro" id="IPR045266">
    <property type="entry name" value="DOH_DOMON"/>
</dbReference>
<dbReference type="PANTHER" id="PTHR10157:SF31">
    <property type="entry name" value="DBH-LIKE MONOOXYGENASE PROTEIN 2-RELATED"/>
    <property type="match status" value="1"/>
</dbReference>
<dbReference type="Pfam" id="PF03712">
    <property type="entry name" value="Cu2_monoox_C"/>
    <property type="match status" value="1"/>
</dbReference>
<comment type="subcellular location">
    <subcellularLocation>
        <location evidence="2">Membrane</location>
        <topology evidence="2">Single-pass membrane protein</topology>
    </subcellularLocation>
</comment>
<keyword evidence="8 15" id="KW-0503">Monooxygenase</keyword>
<dbReference type="EMBL" id="KB742617">
    <property type="protein sequence ID" value="EOB06394.1"/>
    <property type="molecule type" value="Genomic_DNA"/>
</dbReference>
<evidence type="ECO:0000256" key="11">
    <source>
        <dbReference type="SAM" id="MobiDB-lite"/>
    </source>
</evidence>
<evidence type="ECO:0000256" key="12">
    <source>
        <dbReference type="SAM" id="Phobius"/>
    </source>
</evidence>
<dbReference type="InterPro" id="IPR016187">
    <property type="entry name" value="CTDL_fold"/>
</dbReference>
<dbReference type="InterPro" id="IPR033992">
    <property type="entry name" value="NKR-like_CTLD"/>
</dbReference>
<evidence type="ECO:0000256" key="8">
    <source>
        <dbReference type="ARBA" id="ARBA00023033"/>
    </source>
</evidence>
<dbReference type="Gene3D" id="2.60.120.310">
    <property type="entry name" value="Copper type II, ascorbate-dependent monooxygenase, N-terminal domain"/>
    <property type="match status" value="1"/>
</dbReference>
<dbReference type="InterPro" id="IPR014783">
    <property type="entry name" value="Cu2_ascorb_mOase_CS-2"/>
</dbReference>
<keyword evidence="9" id="KW-1015">Disulfide bond</keyword>
<keyword evidence="12" id="KW-1133">Transmembrane helix</keyword>
<dbReference type="SUPFAM" id="SSF56436">
    <property type="entry name" value="C-type lectin-like"/>
    <property type="match status" value="1"/>
</dbReference>
<dbReference type="PANTHER" id="PTHR10157">
    <property type="entry name" value="DOPAMINE BETA HYDROXYLASE RELATED"/>
    <property type="match status" value="1"/>
</dbReference>
<evidence type="ECO:0000256" key="9">
    <source>
        <dbReference type="ARBA" id="ARBA00023157"/>
    </source>
</evidence>
<feature type="domain" description="C-type lectin" evidence="13">
    <location>
        <begin position="610"/>
        <end position="710"/>
    </location>
</feature>
<dbReference type="SMART" id="SM00664">
    <property type="entry name" value="DoH"/>
    <property type="match status" value="1"/>
</dbReference>
<dbReference type="Pfam" id="PF00059">
    <property type="entry name" value="Lectin_C"/>
    <property type="match status" value="1"/>
</dbReference>
<dbReference type="PROSITE" id="PS50041">
    <property type="entry name" value="C_TYPE_LECTIN_2"/>
    <property type="match status" value="1"/>
</dbReference>
<dbReference type="PROSITE" id="PS50836">
    <property type="entry name" value="DOMON"/>
    <property type="match status" value="1"/>
</dbReference>
<dbReference type="SUPFAM" id="SSF49742">
    <property type="entry name" value="PHM/PNGase F"/>
    <property type="match status" value="3"/>
</dbReference>
<dbReference type="InterPro" id="IPR008977">
    <property type="entry name" value="PHM/PNGase_F_dom_sf"/>
</dbReference>
<proteinExistence type="inferred from homology"/>
<dbReference type="CDD" id="cd09631">
    <property type="entry name" value="DOMON_DOH"/>
    <property type="match status" value="1"/>
</dbReference>
<keyword evidence="5" id="KW-0430">Lectin</keyword>
<dbReference type="InterPro" id="IPR005018">
    <property type="entry name" value="DOMON_domain"/>
</dbReference>
<evidence type="ECO:0000256" key="7">
    <source>
        <dbReference type="ARBA" id="ARBA00023008"/>
    </source>
</evidence>
<evidence type="ECO:0000256" key="1">
    <source>
        <dbReference type="ARBA" id="ARBA00001973"/>
    </source>
</evidence>
<dbReference type="InterPro" id="IPR014784">
    <property type="entry name" value="Cu2_ascorb_mOase-like_C"/>
</dbReference>
<dbReference type="Pfam" id="PF01082">
    <property type="entry name" value="Cu2_monooxygen"/>
    <property type="match status" value="1"/>
</dbReference>
<dbReference type="InterPro" id="IPR036939">
    <property type="entry name" value="Cu2_ascorb_mOase_N_sf"/>
</dbReference>
<sequence>MFFLLFLTWFCSGQPAPPLLRFSVYLDPLNMVYLRWDHDEQEMMTFELQVHTTGWVAFGFSPHGELPGSDIVIGGVFSNGSIYFSDFHVVDDATLEEDDSQDYQLLSVTENETSTTMLFKRHLRTCDSNDLDITMDTARLITAFGTDDTVQLFKGQKFSKSLFLMRYRSPSNLTDPKIFFTYDLRLDNFAVPVEETKYACTFLPLPRVKQKHHIYKFEPVITPHNITLVHHILVYACGNASVLPSGIDDCYGANPDFALCSQVVVGWAVGGEHNKIKSSVKLVQWVNGLVNTQGYTNYSIYIVMVTSLLRAKCILWFYDDAAYSIGTPWDPQYVRLEIHYSNFDLVSGLIDSSGVRIYYTPEVRKYDVGILQTGIFTFPVHFIPPGAESYRSYGLCNSSQFDEMNGTPVPDLHVFAYLLHTHLAGRGVKVAQYRNEKQLGIICEDNKYDFTLQEIRDMKEILVIKPGDEILVECNFQTLDRSGITFAGPSTMNEMCLSFLFYYPRNNISSCMGYPDILYVAHVLKQEASDAVEGMMAMDFVDWNNETVKTAEKAAKEADQIVVIKTINIILSKNCCSRTRIGILIAVIILLLVIGVGLTLLYCPQHWKRNGEKCYFFSRTTERKNWTAFHDECTGMHSELVTIDNKKELDYLISQSMSDYYLLGLRYNESKKKWEWINGKEHSTDIFNITGPHDYFCTVVGFGEVSTAPCCETSTTKNMCEKGASISEKAEEEQQTTDSSRNLTPSFV</sequence>
<dbReference type="AlphaFoldDB" id="R0LL36"/>
<protein>
    <submittedName>
        <fullName evidence="15">Putative DBH-like monooxygenase protein 2</fullName>
    </submittedName>
</protein>
<reference evidence="16" key="1">
    <citation type="journal article" date="2013" name="Nat. Genet.">
        <title>The duck genome and transcriptome provide insight into an avian influenza virus reservoir species.</title>
        <authorList>
            <person name="Huang Y."/>
            <person name="Li Y."/>
            <person name="Burt D.W."/>
            <person name="Chen H."/>
            <person name="Zhang Y."/>
            <person name="Qian W."/>
            <person name="Kim H."/>
            <person name="Gan S."/>
            <person name="Zhao Y."/>
            <person name="Li J."/>
            <person name="Yi K."/>
            <person name="Feng H."/>
            <person name="Zhu P."/>
            <person name="Li B."/>
            <person name="Liu Q."/>
            <person name="Fairley S."/>
            <person name="Magor K.E."/>
            <person name="Du Z."/>
            <person name="Hu X."/>
            <person name="Goodman L."/>
            <person name="Tafer H."/>
            <person name="Vignal A."/>
            <person name="Lee T."/>
            <person name="Kim K.W."/>
            <person name="Sheng Z."/>
            <person name="An Y."/>
            <person name="Searle S."/>
            <person name="Herrero J."/>
            <person name="Groenen M.A."/>
            <person name="Crooijmans R.P."/>
            <person name="Faraut T."/>
            <person name="Cai Q."/>
            <person name="Webster R.G."/>
            <person name="Aldridge J.R."/>
            <person name="Warren W.C."/>
            <person name="Bartschat S."/>
            <person name="Kehr S."/>
            <person name="Marz M."/>
            <person name="Stadler P.F."/>
            <person name="Smith J."/>
            <person name="Kraus R.H."/>
            <person name="Zhao Y."/>
            <person name="Ren L."/>
            <person name="Fei J."/>
            <person name="Morisson M."/>
            <person name="Kaiser P."/>
            <person name="Griffin D.K."/>
            <person name="Rao M."/>
            <person name="Pitel F."/>
            <person name="Wang J."/>
            <person name="Li N."/>
        </authorList>
    </citation>
    <scope>NUCLEOTIDE SEQUENCE [LARGE SCALE GENOMIC DNA]</scope>
</reference>
<dbReference type="FunFam" id="2.60.120.230:FF:000001">
    <property type="entry name" value="Monooxygenase, DBH-like 1"/>
    <property type="match status" value="1"/>
</dbReference>
<dbReference type="Gene3D" id="3.10.100.10">
    <property type="entry name" value="Mannose-Binding Protein A, subunit A"/>
    <property type="match status" value="1"/>
</dbReference>
<keyword evidence="16" id="KW-1185">Reference proteome</keyword>
<dbReference type="GO" id="GO:0005615">
    <property type="term" value="C:extracellular space"/>
    <property type="evidence" value="ECO:0007669"/>
    <property type="project" value="TreeGrafter"/>
</dbReference>
<evidence type="ECO:0000256" key="5">
    <source>
        <dbReference type="ARBA" id="ARBA00022734"/>
    </source>
</evidence>
<dbReference type="Proteomes" id="UP000296049">
    <property type="component" value="Unassembled WGS sequence"/>
</dbReference>
<dbReference type="GO" id="GO:0030667">
    <property type="term" value="C:secretory granule membrane"/>
    <property type="evidence" value="ECO:0007669"/>
    <property type="project" value="TreeGrafter"/>
</dbReference>
<dbReference type="GO" id="GO:0006589">
    <property type="term" value="P:octopamine biosynthetic process"/>
    <property type="evidence" value="ECO:0007669"/>
    <property type="project" value="TreeGrafter"/>
</dbReference>
<dbReference type="SMART" id="SM00034">
    <property type="entry name" value="CLECT"/>
    <property type="match status" value="1"/>
</dbReference>
<evidence type="ECO:0000259" key="14">
    <source>
        <dbReference type="PROSITE" id="PS50836"/>
    </source>
</evidence>
<keyword evidence="12" id="KW-0472">Membrane</keyword>
<comment type="cofactor">
    <cofactor evidence="1">
        <name>Cu(2+)</name>
        <dbReference type="ChEBI" id="CHEBI:29036"/>
    </cofactor>
</comment>
<dbReference type="GO" id="GO:0005507">
    <property type="term" value="F:copper ion binding"/>
    <property type="evidence" value="ECO:0007669"/>
    <property type="project" value="InterPro"/>
</dbReference>
<dbReference type="GO" id="GO:0004500">
    <property type="term" value="F:dopamine beta-monooxygenase activity"/>
    <property type="evidence" value="ECO:0007669"/>
    <property type="project" value="InterPro"/>
</dbReference>
<keyword evidence="4" id="KW-0479">Metal-binding</keyword>
<comment type="similarity">
    <text evidence="3">Belongs to the copper type II ascorbate-dependent monooxygenase family.</text>
</comment>
<dbReference type="InterPro" id="IPR028460">
    <property type="entry name" value="Tbh/DBH"/>
</dbReference>
<dbReference type="GO" id="GO:0042421">
    <property type="term" value="P:norepinephrine biosynthetic process"/>
    <property type="evidence" value="ECO:0007669"/>
    <property type="project" value="TreeGrafter"/>
</dbReference>
<feature type="transmembrane region" description="Helical" evidence="12">
    <location>
        <begin position="581"/>
        <end position="603"/>
    </location>
</feature>
<dbReference type="PRINTS" id="PR00767">
    <property type="entry name" value="DBMONOXGNASE"/>
</dbReference>
<keyword evidence="12" id="KW-0812">Transmembrane</keyword>
<evidence type="ECO:0000256" key="3">
    <source>
        <dbReference type="ARBA" id="ARBA00010676"/>
    </source>
</evidence>
<keyword evidence="6" id="KW-0560">Oxidoreductase</keyword>
<dbReference type="GO" id="GO:0042420">
    <property type="term" value="P:dopamine catabolic process"/>
    <property type="evidence" value="ECO:0007669"/>
    <property type="project" value="TreeGrafter"/>
</dbReference>
<dbReference type="InterPro" id="IPR016186">
    <property type="entry name" value="C-type_lectin-like/link_sf"/>
</dbReference>
<dbReference type="CDD" id="cd03593">
    <property type="entry name" value="CLECT_NK_receptors_like"/>
    <property type="match status" value="1"/>
</dbReference>
<feature type="compositionally biased region" description="Polar residues" evidence="11">
    <location>
        <begin position="736"/>
        <end position="748"/>
    </location>
</feature>
<accession>R0LL36</accession>
<evidence type="ECO:0000256" key="2">
    <source>
        <dbReference type="ARBA" id="ARBA00004167"/>
    </source>
</evidence>
<evidence type="ECO:0000256" key="4">
    <source>
        <dbReference type="ARBA" id="ARBA00022723"/>
    </source>
</evidence>
<feature type="domain" description="DOMON" evidence="14">
    <location>
        <begin position="30"/>
        <end position="145"/>
    </location>
</feature>
<evidence type="ECO:0000256" key="10">
    <source>
        <dbReference type="ARBA" id="ARBA00023180"/>
    </source>
</evidence>
<dbReference type="GO" id="GO:0030246">
    <property type="term" value="F:carbohydrate binding"/>
    <property type="evidence" value="ECO:0007669"/>
    <property type="project" value="UniProtKB-KW"/>
</dbReference>
<dbReference type="InterPro" id="IPR000323">
    <property type="entry name" value="Cu2_ascorb_mOase_N"/>
</dbReference>
<keyword evidence="10" id="KW-0325">Glycoprotein</keyword>
<dbReference type="Pfam" id="PF03351">
    <property type="entry name" value="DOMON"/>
    <property type="match status" value="1"/>
</dbReference>
<evidence type="ECO:0000313" key="16">
    <source>
        <dbReference type="Proteomes" id="UP000296049"/>
    </source>
</evidence>
<dbReference type="InterPro" id="IPR000945">
    <property type="entry name" value="DBH-like"/>
</dbReference>